<dbReference type="PANTHER" id="PTHR12300:SF139">
    <property type="entry name" value="HVA22-LIKE PROTEIN E"/>
    <property type="match status" value="1"/>
</dbReference>
<evidence type="ECO:0000256" key="1">
    <source>
        <dbReference type="RuleBase" id="RU362006"/>
    </source>
</evidence>
<keyword evidence="1" id="KW-0812">Transmembrane</keyword>
<reference evidence="2" key="1">
    <citation type="submission" date="2019-09" db="EMBL/GenBank/DDBJ databases">
        <title>Draft genome information of white flower Hibiscus syriacus.</title>
        <authorList>
            <person name="Kim Y.-M."/>
        </authorList>
    </citation>
    <scope>NUCLEOTIDE SEQUENCE [LARGE SCALE GENOMIC DNA]</scope>
    <source>
        <strain evidence="2">YM2019G1</strain>
    </source>
</reference>
<feature type="transmembrane region" description="Helical" evidence="1">
    <location>
        <begin position="44"/>
        <end position="60"/>
    </location>
</feature>
<keyword evidence="1" id="KW-0472">Membrane</keyword>
<dbReference type="AlphaFoldDB" id="A0A6A3BJ88"/>
<accession>A0A6A3BJ88</accession>
<feature type="transmembrane region" description="Helical" evidence="1">
    <location>
        <begin position="12"/>
        <end position="32"/>
    </location>
</feature>
<comment type="caution">
    <text evidence="2">The sequence shown here is derived from an EMBL/GenBank/DDBJ whole genome shotgun (WGS) entry which is preliminary data.</text>
</comment>
<protein>
    <recommendedName>
        <fullName evidence="1">HVA22-like protein</fullName>
    </recommendedName>
</protein>
<feature type="transmembrane region" description="Helical" evidence="1">
    <location>
        <begin position="66"/>
        <end position="83"/>
    </location>
</feature>
<keyword evidence="3" id="KW-1185">Reference proteome</keyword>
<evidence type="ECO:0000313" key="3">
    <source>
        <dbReference type="Proteomes" id="UP000436088"/>
    </source>
</evidence>
<evidence type="ECO:0000313" key="2">
    <source>
        <dbReference type="EMBL" id="KAE8715991.1"/>
    </source>
</evidence>
<proteinExistence type="inferred from homology"/>
<dbReference type="EMBL" id="VEPZ02000855">
    <property type="protein sequence ID" value="KAE8715991.1"/>
    <property type="molecule type" value="Genomic_DNA"/>
</dbReference>
<comment type="similarity">
    <text evidence="1">Belongs to the DP1 family.</text>
</comment>
<organism evidence="2 3">
    <name type="scientific">Hibiscus syriacus</name>
    <name type="common">Rose of Sharon</name>
    <dbReference type="NCBI Taxonomy" id="106335"/>
    <lineage>
        <taxon>Eukaryota</taxon>
        <taxon>Viridiplantae</taxon>
        <taxon>Streptophyta</taxon>
        <taxon>Embryophyta</taxon>
        <taxon>Tracheophyta</taxon>
        <taxon>Spermatophyta</taxon>
        <taxon>Magnoliopsida</taxon>
        <taxon>eudicotyledons</taxon>
        <taxon>Gunneridae</taxon>
        <taxon>Pentapetalae</taxon>
        <taxon>rosids</taxon>
        <taxon>malvids</taxon>
        <taxon>Malvales</taxon>
        <taxon>Malvaceae</taxon>
        <taxon>Malvoideae</taxon>
        <taxon>Hibiscus</taxon>
    </lineage>
</organism>
<dbReference type="Pfam" id="PF03134">
    <property type="entry name" value="TB2_DP1_HVA22"/>
    <property type="match status" value="1"/>
</dbReference>
<dbReference type="PANTHER" id="PTHR12300">
    <property type="entry name" value="HVA22-LIKE PROTEINS"/>
    <property type="match status" value="1"/>
</dbReference>
<gene>
    <name evidence="2" type="ORF">F3Y22_tig00110156pilonHSYRG00132</name>
</gene>
<sequence length="134" mass="15647">MSRFWTLLTGLHSLAGPVVMLLYPLYASVIAIESPGKEDDEQWLAYWILYSFLTLTEMLFESVLEWIPIWYSVKLLFIAWLVLPQFKGATFIYERFVREQIVKYGILRGRHPDGKAKKKFAHFMAPKKGEQEAS</sequence>
<dbReference type="Proteomes" id="UP000436088">
    <property type="component" value="Unassembled WGS sequence"/>
</dbReference>
<comment type="subcellular location">
    <subcellularLocation>
        <location evidence="1">Membrane</location>
        <topology evidence="1">Multi-pass membrane protein</topology>
    </subcellularLocation>
</comment>
<dbReference type="InterPro" id="IPR004345">
    <property type="entry name" value="TB2_DP1_HVA22"/>
</dbReference>
<dbReference type="OrthoDB" id="10009287at2759"/>
<name>A0A6A3BJ88_HIBSY</name>
<keyword evidence="1" id="KW-1133">Transmembrane helix</keyword>
<dbReference type="GO" id="GO:0016020">
    <property type="term" value="C:membrane"/>
    <property type="evidence" value="ECO:0007669"/>
    <property type="project" value="UniProtKB-SubCell"/>
</dbReference>